<dbReference type="EMBL" id="NRRE01000026">
    <property type="protein sequence ID" value="MBK1697597.1"/>
    <property type="molecule type" value="Genomic_DNA"/>
</dbReference>
<dbReference type="InterPro" id="IPR027417">
    <property type="entry name" value="P-loop_NTPase"/>
</dbReference>
<feature type="site" description="Increases nucleophilicity of active site Cys" evidence="9">
    <location>
        <position position="431"/>
    </location>
</feature>
<dbReference type="EC" id="6.3.5.11" evidence="9"/>
<dbReference type="GO" id="GO:0005524">
    <property type="term" value="F:ATP binding"/>
    <property type="evidence" value="ECO:0007669"/>
    <property type="project" value="UniProtKB-UniRule"/>
</dbReference>
<comment type="domain">
    <text evidence="9">Comprises of two domains. The C-terminal domain contains the binding site for glutamine and catalyzes the hydrolysis of this substrate to glutamate and ammonia. The N-terminal domain is anticipated to bind ATP and cobyrinate and catalyzes the ultimate synthesis of the diamide product. The ammonia produced via the glutaminase domain is probably translocated to the adjacent domain via a molecular tunnel, where it reacts with an activated intermediate.</text>
</comment>
<dbReference type="GO" id="GO:0009236">
    <property type="term" value="P:cobalamin biosynthetic process"/>
    <property type="evidence" value="ECO:0007669"/>
    <property type="project" value="UniProtKB-UniRule"/>
</dbReference>
<comment type="similarity">
    <text evidence="2">Belongs to the CobB/CobQ family. CobQ subfamily.</text>
</comment>
<keyword evidence="4 9" id="KW-0436">Ligase</keyword>
<proteinExistence type="inferred from homology"/>
<reference evidence="13" key="1">
    <citation type="submission" date="2017-08" db="EMBL/GenBank/DDBJ databases">
        <authorList>
            <person name="Imhoff J.F."/>
            <person name="Rahn T."/>
            <person name="Kuenzel S."/>
            <person name="Neulinger S.C."/>
        </authorList>
    </citation>
    <scope>NUCLEOTIDE SEQUENCE</scope>
    <source>
        <strain evidence="13">DSM 9154</strain>
    </source>
</reference>
<dbReference type="NCBIfam" id="TIGR00379">
    <property type="entry name" value="cobB"/>
    <property type="match status" value="1"/>
</dbReference>
<dbReference type="AlphaFoldDB" id="A0A934QIV7"/>
<dbReference type="PANTHER" id="PTHR43873">
    <property type="entry name" value="COBYRINATE A,C-DIAMIDE SYNTHASE"/>
    <property type="match status" value="1"/>
</dbReference>
<dbReference type="NCBIfam" id="NF002204">
    <property type="entry name" value="PRK01077.1"/>
    <property type="match status" value="1"/>
</dbReference>
<keyword evidence="6 9" id="KW-0067">ATP-binding</keyword>
<feature type="compositionally biased region" description="Gly residues" evidence="10">
    <location>
        <begin position="461"/>
        <end position="470"/>
    </location>
</feature>
<evidence type="ECO:0000256" key="10">
    <source>
        <dbReference type="SAM" id="MobiDB-lite"/>
    </source>
</evidence>
<evidence type="ECO:0000313" key="14">
    <source>
        <dbReference type="Proteomes" id="UP000778970"/>
    </source>
</evidence>
<dbReference type="SUPFAM" id="SSF52317">
    <property type="entry name" value="Class I glutamine amidotransferase-like"/>
    <property type="match status" value="1"/>
</dbReference>
<accession>A0A934QIV7</accession>
<dbReference type="SUPFAM" id="SSF52540">
    <property type="entry name" value="P-loop containing nucleoside triphosphate hydrolases"/>
    <property type="match status" value="1"/>
</dbReference>
<keyword evidence="14" id="KW-1185">Reference proteome</keyword>
<evidence type="ECO:0000256" key="4">
    <source>
        <dbReference type="ARBA" id="ARBA00022598"/>
    </source>
</evidence>
<dbReference type="InterPro" id="IPR029062">
    <property type="entry name" value="Class_I_gatase-like"/>
</dbReference>
<comment type="catalytic activity">
    <reaction evidence="9">
        <text>cob(II)yrinate + 2 L-glutamine + 2 ATP + 2 H2O = cob(II)yrinate a,c diamide + 2 L-glutamate + 2 ADP + 2 phosphate + 2 H(+)</text>
        <dbReference type="Rhea" id="RHEA:26289"/>
        <dbReference type="ChEBI" id="CHEBI:15377"/>
        <dbReference type="ChEBI" id="CHEBI:15378"/>
        <dbReference type="ChEBI" id="CHEBI:29985"/>
        <dbReference type="ChEBI" id="CHEBI:30616"/>
        <dbReference type="ChEBI" id="CHEBI:43474"/>
        <dbReference type="ChEBI" id="CHEBI:58359"/>
        <dbReference type="ChEBI" id="CHEBI:58537"/>
        <dbReference type="ChEBI" id="CHEBI:58894"/>
        <dbReference type="ChEBI" id="CHEBI:456216"/>
        <dbReference type="EC" id="6.3.5.11"/>
    </reaction>
</comment>
<evidence type="ECO:0000259" key="12">
    <source>
        <dbReference type="Pfam" id="PF07685"/>
    </source>
</evidence>
<dbReference type="PROSITE" id="PS51274">
    <property type="entry name" value="GATASE_COBBQ"/>
    <property type="match status" value="1"/>
</dbReference>
<reference evidence="13" key="2">
    <citation type="journal article" date="2020" name="Microorganisms">
        <title>Osmotic Adaptation and Compatible Solute Biosynthesis of Phototrophic Bacteria as Revealed from Genome Analyses.</title>
        <authorList>
            <person name="Imhoff J.F."/>
            <person name="Rahn T."/>
            <person name="Kunzel S."/>
            <person name="Keller A."/>
            <person name="Neulinger S.C."/>
        </authorList>
    </citation>
    <scope>NUCLEOTIDE SEQUENCE</scope>
    <source>
        <strain evidence="13">DSM 9154</strain>
    </source>
</reference>
<keyword evidence="7 9" id="KW-0460">Magnesium</keyword>
<keyword evidence="8 9" id="KW-0315">Glutamine amidotransferase</keyword>
<evidence type="ECO:0000256" key="2">
    <source>
        <dbReference type="ARBA" id="ARBA00006205"/>
    </source>
</evidence>
<feature type="domain" description="CobB/CobQ-like glutamine amidotransferase" evidence="12">
    <location>
        <begin position="246"/>
        <end position="433"/>
    </location>
</feature>
<gene>
    <name evidence="9" type="primary">cbiA</name>
    <name evidence="13" type="ORF">CKO21_10105</name>
</gene>
<feature type="region of interest" description="Disordered" evidence="10">
    <location>
        <begin position="438"/>
        <end position="470"/>
    </location>
</feature>
<comment type="cofactor">
    <cofactor evidence="1 9">
        <name>Mg(2+)</name>
        <dbReference type="ChEBI" id="CHEBI:18420"/>
    </cofactor>
</comment>
<dbReference type="Pfam" id="PF01656">
    <property type="entry name" value="CbiA"/>
    <property type="match status" value="1"/>
</dbReference>
<dbReference type="Pfam" id="PF07685">
    <property type="entry name" value="GATase_3"/>
    <property type="match status" value="1"/>
</dbReference>
<dbReference type="HAMAP" id="MF_00027">
    <property type="entry name" value="CobB_CbiA"/>
    <property type="match status" value="1"/>
</dbReference>
<keyword evidence="3 9" id="KW-0169">Cobalamin biosynthesis</keyword>
<dbReference type="PANTHER" id="PTHR43873:SF1">
    <property type="entry name" value="COBYRINATE A,C-DIAMIDE SYNTHASE"/>
    <property type="match status" value="1"/>
</dbReference>
<comment type="miscellaneous">
    <text evidence="9">The a and c carboxylates of cobyrinate are activated for nucleophilic attack via formation of a phosphorylated intermediate by ATP. CbiA catalyzes first the amidation of the c-carboxylate, and then that of the a-carboxylate.</text>
</comment>
<evidence type="ECO:0000256" key="3">
    <source>
        <dbReference type="ARBA" id="ARBA00022573"/>
    </source>
</evidence>
<feature type="active site" description="Nucleophile" evidence="9">
    <location>
        <position position="329"/>
    </location>
</feature>
<name>A0A934QIV7_9PROT</name>
<evidence type="ECO:0000256" key="1">
    <source>
        <dbReference type="ARBA" id="ARBA00001946"/>
    </source>
</evidence>
<dbReference type="InterPro" id="IPR004484">
    <property type="entry name" value="CbiA/CobB_synth"/>
</dbReference>
<dbReference type="InterPro" id="IPR002586">
    <property type="entry name" value="CobQ/CobB/MinD/ParA_Nub-bd_dom"/>
</dbReference>
<evidence type="ECO:0000313" key="13">
    <source>
        <dbReference type="EMBL" id="MBK1697597.1"/>
    </source>
</evidence>
<comment type="similarity">
    <text evidence="9">Belongs to the CobB/CbiA family.</text>
</comment>
<feature type="domain" description="CobQ/CobB/MinD/ParA nucleotide binding" evidence="11">
    <location>
        <begin position="9"/>
        <end position="191"/>
    </location>
</feature>
<comment type="pathway">
    <text evidence="9">Cofactor biosynthesis; adenosylcobalamin biosynthesis; cob(II)yrinate a,c-diamide from sirohydrochlorin (anaerobic route): step 10/10.</text>
</comment>
<organism evidence="13 14">
    <name type="scientific">Rhodovibrio salinarum</name>
    <dbReference type="NCBI Taxonomy" id="1087"/>
    <lineage>
        <taxon>Bacteria</taxon>
        <taxon>Pseudomonadati</taxon>
        <taxon>Pseudomonadota</taxon>
        <taxon>Alphaproteobacteria</taxon>
        <taxon>Rhodospirillales</taxon>
        <taxon>Rhodovibrionaceae</taxon>
        <taxon>Rhodovibrio</taxon>
    </lineage>
</organism>
<evidence type="ECO:0000256" key="6">
    <source>
        <dbReference type="ARBA" id="ARBA00022840"/>
    </source>
</evidence>
<evidence type="ECO:0000256" key="5">
    <source>
        <dbReference type="ARBA" id="ARBA00022741"/>
    </source>
</evidence>
<dbReference type="Gene3D" id="3.40.50.880">
    <property type="match status" value="1"/>
</dbReference>
<evidence type="ECO:0000259" key="11">
    <source>
        <dbReference type="Pfam" id="PF01656"/>
    </source>
</evidence>
<dbReference type="InterPro" id="IPR011698">
    <property type="entry name" value="GATase_3"/>
</dbReference>
<evidence type="ECO:0000256" key="9">
    <source>
        <dbReference type="HAMAP-Rule" id="MF_00027"/>
    </source>
</evidence>
<sequence length="470" mass="48915">MDETPPGLLIAAPASGSGKTLATLALLRALKRRGTRVASLKVGPDYIDPAFHTAASGRPCLNFDGWAMRAATRAEVLRRLSRDAEVLVGEGVMGLFDGAAGGAGSTAEAARLTGWPVVLVVDAKGMAASAAALLEGFARHDPGVDVAGVIFNRVGGEGHAALLREAAARAGVACLGCLPRDDRLEMPSRHLGLVQAGEHGDLEARIESAADWLAPSVDLDALIAMARPTELAPGQAGPPLPPLGQRIAVARDAAFAFAYDGVLQGWRDAGAEVVPFSPLADAAPDRQADAVYLPGGYPELYADRLAGAQRFLNGLREAARRGAWVFGECGGYMALGRHLIDADGTAHAMAGLLDVETSFAEPRLHLGYRTVKLMVETPFGPAGTRVRGHEFHYARTRHETGRPLARVGDASGRDRGATGLVAGQVMGSFLHLIDRAHDSSGQDTAAPQTAEVGSTAPVAEKGGGGHRQVE</sequence>
<comment type="caution">
    <text evidence="13">The sequence shown here is derived from an EMBL/GenBank/DDBJ whole genome shotgun (WGS) entry which is preliminary data.</text>
</comment>
<protein>
    <recommendedName>
        <fullName evidence="9">Cobyrinate a,c-diamide synthase</fullName>
        <ecNumber evidence="9">6.3.5.11</ecNumber>
    </recommendedName>
    <alternativeName>
        <fullName evidence="9">Cobyrinic acid a,c-diamide synthetase</fullName>
    </alternativeName>
</protein>
<evidence type="ECO:0000256" key="8">
    <source>
        <dbReference type="ARBA" id="ARBA00022962"/>
    </source>
</evidence>
<dbReference type="Proteomes" id="UP000778970">
    <property type="component" value="Unassembled WGS sequence"/>
</dbReference>
<dbReference type="Gene3D" id="3.40.50.300">
    <property type="entry name" value="P-loop containing nucleotide triphosphate hydrolases"/>
    <property type="match status" value="1"/>
</dbReference>
<evidence type="ECO:0000256" key="7">
    <source>
        <dbReference type="ARBA" id="ARBA00022842"/>
    </source>
</evidence>
<keyword evidence="5 9" id="KW-0547">Nucleotide-binding</keyword>
<dbReference type="GO" id="GO:0042242">
    <property type="term" value="F:cobyrinic acid a,c-diamide synthase activity"/>
    <property type="evidence" value="ECO:0007669"/>
    <property type="project" value="UniProtKB-UniRule"/>
</dbReference>
<comment type="function">
    <text evidence="9">Catalyzes the ATP-dependent amidation of the two carboxylate groups at positions a and c of cobyrinate, using either L-glutamine or ammonia as the nitrogen source.</text>
</comment>